<protein>
    <submittedName>
        <fullName evidence="1">Uncharacterized protein</fullName>
    </submittedName>
</protein>
<evidence type="ECO:0000313" key="1">
    <source>
        <dbReference type="EMBL" id="GCB84775.1"/>
    </source>
</evidence>
<dbReference type="EMBL" id="BFAA01089093">
    <property type="protein sequence ID" value="GCB84775.1"/>
    <property type="molecule type" value="Genomic_DNA"/>
</dbReference>
<comment type="caution">
    <text evidence="1">The sequence shown here is derived from an EMBL/GenBank/DDBJ whole genome shotgun (WGS) entry which is preliminary data.</text>
</comment>
<dbReference type="AlphaFoldDB" id="A0A401QHC5"/>
<sequence>VKKRSNVIPGLHFEAEGAAYDVRLKNMVRFRKRDCAAFVSWRDW</sequence>
<keyword evidence="2" id="KW-1185">Reference proteome</keyword>
<proteinExistence type="predicted"/>
<gene>
    <name evidence="1" type="ORF">scyTo_0025370</name>
</gene>
<evidence type="ECO:0000313" key="2">
    <source>
        <dbReference type="Proteomes" id="UP000288216"/>
    </source>
</evidence>
<dbReference type="Proteomes" id="UP000288216">
    <property type="component" value="Unassembled WGS sequence"/>
</dbReference>
<organism evidence="1 2">
    <name type="scientific">Scyliorhinus torazame</name>
    <name type="common">Cloudy catshark</name>
    <name type="synonym">Catulus torazame</name>
    <dbReference type="NCBI Taxonomy" id="75743"/>
    <lineage>
        <taxon>Eukaryota</taxon>
        <taxon>Metazoa</taxon>
        <taxon>Chordata</taxon>
        <taxon>Craniata</taxon>
        <taxon>Vertebrata</taxon>
        <taxon>Chondrichthyes</taxon>
        <taxon>Elasmobranchii</taxon>
        <taxon>Galeomorphii</taxon>
        <taxon>Galeoidea</taxon>
        <taxon>Carcharhiniformes</taxon>
        <taxon>Scyliorhinidae</taxon>
        <taxon>Scyliorhinus</taxon>
    </lineage>
</organism>
<feature type="non-terminal residue" evidence="1">
    <location>
        <position position="1"/>
    </location>
</feature>
<accession>A0A401QHC5</accession>
<reference evidence="1 2" key="1">
    <citation type="journal article" date="2018" name="Nat. Ecol. Evol.">
        <title>Shark genomes provide insights into elasmobranch evolution and the origin of vertebrates.</title>
        <authorList>
            <person name="Hara Y"/>
            <person name="Yamaguchi K"/>
            <person name="Onimaru K"/>
            <person name="Kadota M"/>
            <person name="Koyanagi M"/>
            <person name="Keeley SD"/>
            <person name="Tatsumi K"/>
            <person name="Tanaka K"/>
            <person name="Motone F"/>
            <person name="Kageyama Y"/>
            <person name="Nozu R"/>
            <person name="Adachi N"/>
            <person name="Nishimura O"/>
            <person name="Nakagawa R"/>
            <person name="Tanegashima C"/>
            <person name="Kiyatake I"/>
            <person name="Matsumoto R"/>
            <person name="Murakumo K"/>
            <person name="Nishida K"/>
            <person name="Terakita A"/>
            <person name="Kuratani S"/>
            <person name="Sato K"/>
            <person name="Hyodo S Kuraku.S."/>
        </authorList>
    </citation>
    <scope>NUCLEOTIDE SEQUENCE [LARGE SCALE GENOMIC DNA]</scope>
</reference>
<name>A0A401QHC5_SCYTO</name>